<feature type="region of interest" description="Disordered" evidence="2">
    <location>
        <begin position="1153"/>
        <end position="1197"/>
    </location>
</feature>
<dbReference type="InterPro" id="IPR026173">
    <property type="entry name" value="SPAG17"/>
</dbReference>
<accession>A0A8K1GCK2</accession>
<keyword evidence="1" id="KW-0175">Coiled coil</keyword>
<dbReference type="PANTHER" id="PTHR21963:SF1">
    <property type="entry name" value="SPERM-ASSOCIATED ANTIGEN 17"/>
    <property type="match status" value="1"/>
</dbReference>
<feature type="region of interest" description="Disordered" evidence="2">
    <location>
        <begin position="841"/>
        <end position="896"/>
    </location>
</feature>
<feature type="compositionally biased region" description="Basic and acidic residues" evidence="2">
    <location>
        <begin position="1099"/>
        <end position="1108"/>
    </location>
</feature>
<feature type="region of interest" description="Disordered" evidence="2">
    <location>
        <begin position="1757"/>
        <end position="1792"/>
    </location>
</feature>
<feature type="compositionally biased region" description="Low complexity" evidence="2">
    <location>
        <begin position="1073"/>
        <end position="1082"/>
    </location>
</feature>
<dbReference type="OrthoDB" id="10257153at2759"/>
<feature type="compositionally biased region" description="Basic and acidic residues" evidence="2">
    <location>
        <begin position="1153"/>
        <end position="1167"/>
    </location>
</feature>
<feature type="region of interest" description="Disordered" evidence="2">
    <location>
        <begin position="143"/>
        <end position="206"/>
    </location>
</feature>
<dbReference type="Pfam" id="PF14874">
    <property type="entry name" value="PapD-like"/>
    <property type="match status" value="1"/>
</dbReference>
<protein>
    <recommendedName>
        <fullName evidence="5">Sperm-associated antigen 17</fullName>
    </recommendedName>
</protein>
<reference evidence="3" key="1">
    <citation type="submission" date="2019-04" db="EMBL/GenBank/DDBJ databases">
        <title>Genome assembly of Zosterops borbonicus 15179.</title>
        <authorList>
            <person name="Leroy T."/>
            <person name="Anselmetti Y."/>
            <person name="Tilak M.-K."/>
            <person name="Nabholz B."/>
        </authorList>
    </citation>
    <scope>NUCLEOTIDE SEQUENCE</scope>
    <source>
        <strain evidence="3">HGM_15179</strain>
        <tissue evidence="3">Muscle</tissue>
    </source>
</reference>
<dbReference type="GO" id="GO:1990716">
    <property type="term" value="C:axonemal central apparatus"/>
    <property type="evidence" value="ECO:0007669"/>
    <property type="project" value="TreeGrafter"/>
</dbReference>
<evidence type="ECO:0000256" key="1">
    <source>
        <dbReference type="SAM" id="Coils"/>
    </source>
</evidence>
<feature type="compositionally biased region" description="Basic and acidic residues" evidence="2">
    <location>
        <begin position="1277"/>
        <end position="1294"/>
    </location>
</feature>
<evidence type="ECO:0008006" key="5">
    <source>
        <dbReference type="Google" id="ProtNLM"/>
    </source>
</evidence>
<sequence>MGPKRPKSVRDSSVSEQPSWEAALVSAPFEEDDWKPSINFIVGTKIEDEIHTQALALAVQVPQRKLFSVVTREDIYRQIAEVGGQTKQKGKKPKMVHAPMYYEVMELAKVFLDQGEEIPVTLTGKLLKFQLLCLKQEDQSRREEEKKAEQQQKEKEKQKENEKAKPPGKTPGKDSKGKKSAAPTSLKKDTKLKQRGQVEEKKYIDDEPDDGAHHYFIILGFPNLQLLPVLADLGISISNVIQISSENYAPLQIYLEATKLKRRPSISSADIEAEKRKEDEANKELETFWKFLEPVLSSGKHGSSLFEVARLHYLVKESDFPSGWSDSEKLLAFGTVLFEHIACLIYDCLDWRRQHCNYLENTKFFNVSMLPESKSTQPPAVEEQPSPAPPMTPTKKKGKSEEIPPTVVLSGMDMRYYNDLLSQIPEEYFSVPLMLSCVLEQVIASEEDLTPPSLVASEHQTDELHRAIADHIISVLPSLSLPMREKKNLYDYFSRKYVEQEPVTPQYPLLFNYHDALAQRLHLLKVQENFNPEKIEHEMMDKLPLTELIHFTSPSTENNTKRLARVHELMHYFTTELLSWAEVERAFRVFTFESLKLSELSDSGFLESSGCRIGGDSEVSYIPWDNPAMFARQLRQRFLMEKKFNGKSPRGSGHTESSDEDEEDDLSGPLVNVELDRLYSDMFEVSQENYGLEPTLEEIKKTQKRCLTDWSLEEHFQPHVLRQVLHTASQEYRCIDSFYHTQDNSLLMVFHNPMNQHRLCQEAWDIALHSDVGFRNYLELVANSIEDWVKEEEAKYQKEKMANMSKPENVTESQSEKEESLIIREDSLKAWKMEQDRLREEERKEKEEKQEKERKLQSKKKGSDVKEKERKESNQIPEEKSQNELTKAPELEEDHSIPEPCSEKVYKFYGYNTGDDIIQVSGTNQYLFPSDGGQIQVEKIEFVKKTLIKVKVIKDNHNFFIHITDPKENFEEAKEQEINEERQIRSGELKNQKKAVSKFGSFSATLENGIQLSLSYYGPTGETADDEADLVLARILDIPSVHLPTVIPRTASPITMMPASGKRDKSERRKSGKASSKASVKGNRNKLGPLSPDDMVQQEGKKIEKEEQVPQTQEVSDAPAFPSLNVSCPNGLALTFFGERFRDLKGEATAAKAGKEMAEESEAKADEGKEEEVMQNGEEEHQVTEGEKKHEDTKSKQAEQPFVDIMVRQSYPQMVKNSRLYSPPARQTEQEVSRVITSQGTVIKYMMDGSTQILFADGTVSKSPDSGPVLPPPTISESDHLSENSTKKGKRSDKNTLLHLLKEEESAQPKAGTWITTTPLGIQVGTEGATRMDLKPLLMYQATSPDDGTIMTVREDEVIIVEKPHGNRIVEYADGTRITTFYEKCRDLSVRRGSGKTDAPSEAITKKVKGTRVENPEFATVITNCKNGTCYTLFGDGTSILAKPQGTYQVLPSKGGFLYFDEDCSVVYSHEAFDFISKEEKKQAGRYIMKHTSSTICEMTDPEGNTFEVLADGSTDVCIPSIGSDGKEDRSSEADEVNTPITYNEHAPRFFIISPDGSGTELLRKKDVHKYVAEAYSDPATAVLQDPVQEQPGVFSITILHPMAEASPWVMKKEPESIVPPYLQTEVQEESSPPKPVQREIRGPPTRERTWKGLTIGSAPLPSPVRKCPKKLQIRQLFQYKPLCGELREKLQLSLKEYINNILKQEDELEETNVKEPRTEEEKENAASLLELMTSIPDWEKSTEKLSDKARVSELYEQGVAPAAQGRKKRSPAYREDGQYSPEEVTQPSKWKSKIEQNRKELDEQKSTFAAIKNRIFAPYFESEFSKDFFQEEFPDLEAMSKELPPLEKEESETCPLWIEGEPSEAEFPDITSDPSLSSGLPLQDPSKQDDGPSSTPDLYMEARAEETLPQHKVPSLMVDVTGQTRKDKVILPLYLQGKKPPTIPNKKIEDPASGKVSISSLATRQDLTSFQLIPPRVTFGVLKEGCVYATTVIMKNVGVNFSRFRVKQPPPYTGLRVMYTPGPVAAGLQVELEIEIFAMLFGGKDDGGPEEISHDIEILTETETLLLPVKANILVVLFLTHTS</sequence>
<dbReference type="GO" id="GO:0003351">
    <property type="term" value="P:epithelial cilium movement involved in extracellular fluid movement"/>
    <property type="evidence" value="ECO:0007669"/>
    <property type="project" value="TreeGrafter"/>
</dbReference>
<gene>
    <name evidence="3" type="ORF">HGM15179_011777</name>
</gene>
<feature type="compositionally biased region" description="Basic and acidic residues" evidence="2">
    <location>
        <begin position="186"/>
        <end position="206"/>
    </location>
</feature>
<evidence type="ECO:0000313" key="4">
    <source>
        <dbReference type="Proteomes" id="UP000796761"/>
    </source>
</evidence>
<feature type="region of interest" description="Disordered" evidence="2">
    <location>
        <begin position="1258"/>
        <end position="1294"/>
    </location>
</feature>
<dbReference type="GO" id="GO:1904158">
    <property type="term" value="P:axonemal central apparatus assembly"/>
    <property type="evidence" value="ECO:0007669"/>
    <property type="project" value="TreeGrafter"/>
</dbReference>
<dbReference type="EMBL" id="SWJQ01000372">
    <property type="protein sequence ID" value="TRZ15325.1"/>
    <property type="molecule type" value="Genomic_DNA"/>
</dbReference>
<dbReference type="PANTHER" id="PTHR21963">
    <property type="entry name" value="PF6"/>
    <property type="match status" value="1"/>
</dbReference>
<feature type="region of interest" description="Disordered" evidence="2">
    <location>
        <begin position="1865"/>
        <end position="1898"/>
    </location>
</feature>
<dbReference type="Proteomes" id="UP000796761">
    <property type="component" value="Unassembled WGS sequence"/>
</dbReference>
<organism evidence="3 4">
    <name type="scientific">Zosterops borbonicus</name>
    <dbReference type="NCBI Taxonomy" id="364589"/>
    <lineage>
        <taxon>Eukaryota</taxon>
        <taxon>Metazoa</taxon>
        <taxon>Chordata</taxon>
        <taxon>Craniata</taxon>
        <taxon>Vertebrata</taxon>
        <taxon>Euteleostomi</taxon>
        <taxon>Archelosauria</taxon>
        <taxon>Archosauria</taxon>
        <taxon>Dinosauria</taxon>
        <taxon>Saurischia</taxon>
        <taxon>Theropoda</taxon>
        <taxon>Coelurosauria</taxon>
        <taxon>Aves</taxon>
        <taxon>Neognathae</taxon>
        <taxon>Neoaves</taxon>
        <taxon>Telluraves</taxon>
        <taxon>Australaves</taxon>
        <taxon>Passeriformes</taxon>
        <taxon>Sylvioidea</taxon>
        <taxon>Zosteropidae</taxon>
        <taxon>Zosterops</taxon>
    </lineage>
</organism>
<comment type="caution">
    <text evidence="3">The sequence shown here is derived from an EMBL/GenBank/DDBJ whole genome shotgun (WGS) entry which is preliminary data.</text>
</comment>
<feature type="compositionally biased region" description="Basic and acidic residues" evidence="2">
    <location>
        <begin position="143"/>
        <end position="177"/>
    </location>
</feature>
<feature type="region of interest" description="Disordered" evidence="2">
    <location>
        <begin position="375"/>
        <end position="403"/>
    </location>
</feature>
<feature type="region of interest" description="Disordered" evidence="2">
    <location>
        <begin position="799"/>
        <end position="820"/>
    </location>
</feature>
<name>A0A8K1GCK2_9PASS</name>
<keyword evidence="4" id="KW-1185">Reference proteome</keyword>
<feature type="coiled-coil region" evidence="1">
    <location>
        <begin position="1688"/>
        <end position="1715"/>
    </location>
</feature>
<feature type="region of interest" description="Disordered" evidence="2">
    <location>
        <begin position="644"/>
        <end position="667"/>
    </location>
</feature>
<evidence type="ECO:0000313" key="3">
    <source>
        <dbReference type="EMBL" id="TRZ15325.1"/>
    </source>
</evidence>
<evidence type="ECO:0000256" key="2">
    <source>
        <dbReference type="SAM" id="MobiDB-lite"/>
    </source>
</evidence>
<dbReference type="GO" id="GO:0005576">
    <property type="term" value="C:extracellular region"/>
    <property type="evidence" value="ECO:0007669"/>
    <property type="project" value="GOC"/>
</dbReference>
<proteinExistence type="predicted"/>
<feature type="region of interest" description="Disordered" evidence="2">
    <location>
        <begin position="1052"/>
        <end position="1122"/>
    </location>
</feature>
<feature type="compositionally biased region" description="Basic and acidic residues" evidence="2">
    <location>
        <begin position="1178"/>
        <end position="1197"/>
    </location>
</feature>